<keyword evidence="5" id="KW-0998">Cell outer membrane</keyword>
<dbReference type="RefSeq" id="WP_062042258.1">
    <property type="nucleotide sequence ID" value="NZ_DF968182.1"/>
</dbReference>
<dbReference type="PANTHER" id="PTHR30026:SF20">
    <property type="entry name" value="OUTER MEMBRANE PROTEIN TOLC"/>
    <property type="match status" value="1"/>
</dbReference>
<feature type="signal peptide" evidence="6">
    <location>
        <begin position="1"/>
        <end position="23"/>
    </location>
</feature>
<dbReference type="EMBL" id="DF968182">
    <property type="protein sequence ID" value="GAP44076.1"/>
    <property type="molecule type" value="Genomic_DNA"/>
</dbReference>
<keyword evidence="3" id="KW-0812">Transmembrane</keyword>
<dbReference type="Gene3D" id="1.20.1600.10">
    <property type="entry name" value="Outer membrane efflux proteins (OEP)"/>
    <property type="match status" value="1"/>
</dbReference>
<evidence type="ECO:0000256" key="3">
    <source>
        <dbReference type="ARBA" id="ARBA00022692"/>
    </source>
</evidence>
<organism evidence="7">
    <name type="scientific">Lentimicrobium saccharophilum</name>
    <dbReference type="NCBI Taxonomy" id="1678841"/>
    <lineage>
        <taxon>Bacteria</taxon>
        <taxon>Pseudomonadati</taxon>
        <taxon>Bacteroidota</taxon>
        <taxon>Bacteroidia</taxon>
        <taxon>Bacteroidales</taxon>
        <taxon>Lentimicrobiaceae</taxon>
        <taxon>Lentimicrobium</taxon>
    </lineage>
</organism>
<dbReference type="Proteomes" id="UP000053091">
    <property type="component" value="Unassembled WGS sequence"/>
</dbReference>
<feature type="chain" id="PRO_5006633175" evidence="6">
    <location>
        <begin position="24"/>
        <end position="427"/>
    </location>
</feature>
<dbReference type="GO" id="GO:0015562">
    <property type="term" value="F:efflux transmembrane transporter activity"/>
    <property type="evidence" value="ECO:0007669"/>
    <property type="project" value="InterPro"/>
</dbReference>
<keyword evidence="2" id="KW-1134">Transmembrane beta strand</keyword>
<dbReference type="InterPro" id="IPR051906">
    <property type="entry name" value="TolC-like"/>
</dbReference>
<keyword evidence="8" id="KW-1185">Reference proteome</keyword>
<dbReference type="STRING" id="1678841.TBC1_112237"/>
<sequence length="427" mass="48215">MKTPLLTLSGALLLFCHTNTLEAQVLTLDSCHRMAVANNPLSKQKILFEEAFRLQSKSIGSNYLPQTGLYGQASWQSEVTSIPVSLPGIEIPAVSNDNYKIYLDINQLIWDGGSVRRQKELEASSMQIELAGVDAENYRLKENINQLYFSILQSQANEKLLILAMDELYTRLAVLRAGISNGTILPSNADVLDAEIAGIEQALTDLRYNKAAGLYRLGELTGLNTGPETRLILPVYEDLPLSVYDTKARPEYLIFGMQQEKISRQISLTGIRVMPRLAAFTTLGYGRPGLNMLSNDFEPYAMLGARLSWKFWDWNQHRNDQSVLSVQQQIIDTRKEAFEMSQRIALNRLKQEILRIENLIAADYRIVELRKKVAMTAAARLDQGMITSSEYLTEQNALTKAELNMELHKIQLQQSRLNYISAMGYLK</sequence>
<evidence type="ECO:0000256" key="4">
    <source>
        <dbReference type="ARBA" id="ARBA00023136"/>
    </source>
</evidence>
<dbReference type="PANTHER" id="PTHR30026">
    <property type="entry name" value="OUTER MEMBRANE PROTEIN TOLC"/>
    <property type="match status" value="1"/>
</dbReference>
<keyword evidence="6" id="KW-0732">Signal</keyword>
<dbReference type="OrthoDB" id="976750at2"/>
<gene>
    <name evidence="7" type="ORF">TBC1_112237</name>
</gene>
<reference evidence="7" key="1">
    <citation type="journal article" date="2015" name="Genome Announc.">
        <title>Draft Genome Sequence of Bacteroidales Strain TBC1, a Novel Isolate from a Methanogenic Wastewater Treatment System.</title>
        <authorList>
            <person name="Tourlousse D.M."/>
            <person name="Matsuura N."/>
            <person name="Sun L."/>
            <person name="Toyonaga M."/>
            <person name="Kuroda K."/>
            <person name="Ohashi A."/>
            <person name="Cruz R."/>
            <person name="Yamaguchi T."/>
            <person name="Sekiguchi Y."/>
        </authorList>
    </citation>
    <scope>NUCLEOTIDE SEQUENCE [LARGE SCALE GENOMIC DNA]</scope>
    <source>
        <strain evidence="7">TBC1</strain>
    </source>
</reference>
<dbReference type="AlphaFoldDB" id="A0A0S7BTD9"/>
<protein>
    <submittedName>
        <fullName evidence="7">Outer membrane protein TolC</fullName>
    </submittedName>
</protein>
<evidence type="ECO:0000256" key="1">
    <source>
        <dbReference type="ARBA" id="ARBA00004442"/>
    </source>
</evidence>
<evidence type="ECO:0000256" key="2">
    <source>
        <dbReference type="ARBA" id="ARBA00022452"/>
    </source>
</evidence>
<dbReference type="GO" id="GO:0015288">
    <property type="term" value="F:porin activity"/>
    <property type="evidence" value="ECO:0007669"/>
    <property type="project" value="TreeGrafter"/>
</dbReference>
<name>A0A0S7BTD9_9BACT</name>
<dbReference type="GO" id="GO:1990281">
    <property type="term" value="C:efflux pump complex"/>
    <property type="evidence" value="ECO:0007669"/>
    <property type="project" value="TreeGrafter"/>
</dbReference>
<dbReference type="GO" id="GO:0009279">
    <property type="term" value="C:cell outer membrane"/>
    <property type="evidence" value="ECO:0007669"/>
    <property type="project" value="UniProtKB-SubCell"/>
</dbReference>
<evidence type="ECO:0000256" key="6">
    <source>
        <dbReference type="SAM" id="SignalP"/>
    </source>
</evidence>
<evidence type="ECO:0000256" key="5">
    <source>
        <dbReference type="ARBA" id="ARBA00023237"/>
    </source>
</evidence>
<proteinExistence type="predicted"/>
<accession>A0A0S7BTD9</accession>
<dbReference type="PATRIC" id="fig|1678841.3.peg.2506"/>
<dbReference type="SUPFAM" id="SSF56954">
    <property type="entry name" value="Outer membrane efflux proteins (OEP)"/>
    <property type="match status" value="1"/>
</dbReference>
<evidence type="ECO:0000313" key="7">
    <source>
        <dbReference type="EMBL" id="GAP44076.1"/>
    </source>
</evidence>
<keyword evidence="4" id="KW-0472">Membrane</keyword>
<evidence type="ECO:0000313" key="8">
    <source>
        <dbReference type="Proteomes" id="UP000053091"/>
    </source>
</evidence>
<comment type="subcellular location">
    <subcellularLocation>
        <location evidence="1">Cell outer membrane</location>
    </subcellularLocation>
</comment>